<dbReference type="EMBL" id="GBEZ01004581">
    <property type="protein sequence ID" value="JAC80647.1"/>
    <property type="molecule type" value="Transcribed_RNA"/>
</dbReference>
<organism evidence="1">
    <name type="scientific">Tetraselmis sp. GSL018</name>
    <dbReference type="NCBI Taxonomy" id="582737"/>
    <lineage>
        <taxon>Eukaryota</taxon>
        <taxon>Viridiplantae</taxon>
        <taxon>Chlorophyta</taxon>
        <taxon>core chlorophytes</taxon>
        <taxon>Chlorodendrophyceae</taxon>
        <taxon>Chlorodendrales</taxon>
        <taxon>Chlorodendraceae</taxon>
        <taxon>Tetraselmis</taxon>
    </lineage>
</organism>
<reference evidence="1" key="1">
    <citation type="submission" date="2014-05" db="EMBL/GenBank/DDBJ databases">
        <title>The transcriptome of the halophilic microalga Tetraselmis sp. GSL018 isolated from the Great Salt Lake, Utah.</title>
        <authorList>
            <person name="Jinkerson R.E."/>
            <person name="D'Adamo S."/>
            <person name="Posewitz M.C."/>
        </authorList>
    </citation>
    <scope>NUCLEOTIDE SEQUENCE</scope>
    <source>
        <strain evidence="1">GSL018</strain>
    </source>
</reference>
<dbReference type="AlphaFoldDB" id="A0A061S678"/>
<evidence type="ECO:0000313" key="1">
    <source>
        <dbReference type="EMBL" id="JAC80647.1"/>
    </source>
</evidence>
<proteinExistence type="predicted"/>
<name>A0A061S678_9CHLO</name>
<protein>
    <submittedName>
        <fullName evidence="1">Uncharacterized protein</fullName>
    </submittedName>
</protein>
<gene>
    <name evidence="1" type="ORF">TSPGSL018_9795</name>
</gene>
<feature type="non-terminal residue" evidence="1">
    <location>
        <position position="1"/>
    </location>
</feature>
<accession>A0A061S678</accession>
<sequence>PSCERAEYELCLDVVDVAPKFVSFSAAENQNKKGKGVVQALSTITSTLNLESSKTLSNSSIVLSISSVPSEVGHPGKTC</sequence>